<evidence type="ECO:0000259" key="1">
    <source>
        <dbReference type="SMART" id="SM00479"/>
    </source>
</evidence>
<name>A0A2X4PKN8_9PORP</name>
<accession>A0A2X4PKN8</accession>
<feature type="domain" description="Exonuclease" evidence="1">
    <location>
        <begin position="59"/>
        <end position="249"/>
    </location>
</feature>
<organism evidence="2 3">
    <name type="scientific">Porphyromonas crevioricanis</name>
    <dbReference type="NCBI Taxonomy" id="393921"/>
    <lineage>
        <taxon>Bacteria</taxon>
        <taxon>Pseudomonadati</taxon>
        <taxon>Bacteroidota</taxon>
        <taxon>Bacteroidia</taxon>
        <taxon>Bacteroidales</taxon>
        <taxon>Porphyromonadaceae</taxon>
        <taxon>Porphyromonas</taxon>
    </lineage>
</organism>
<dbReference type="Gene3D" id="3.30.420.10">
    <property type="entry name" value="Ribonuclease H-like superfamily/Ribonuclease H"/>
    <property type="match status" value="1"/>
</dbReference>
<reference evidence="2 3" key="1">
    <citation type="submission" date="2018-06" db="EMBL/GenBank/DDBJ databases">
        <authorList>
            <consortium name="Pathogen Informatics"/>
            <person name="Doyle S."/>
        </authorList>
    </citation>
    <scope>NUCLEOTIDE SEQUENCE [LARGE SCALE GENOMIC DNA]</scope>
    <source>
        <strain evidence="2 3">NCTC12858</strain>
    </source>
</reference>
<dbReference type="InterPro" id="IPR036397">
    <property type="entry name" value="RNaseH_sf"/>
</dbReference>
<dbReference type="InterPro" id="IPR013520">
    <property type="entry name" value="Ribonucl_H"/>
</dbReference>
<evidence type="ECO:0000313" key="2">
    <source>
        <dbReference type="EMBL" id="SQH72323.1"/>
    </source>
</evidence>
<dbReference type="KEGG" id="pcre:NCTC12858_00134"/>
<dbReference type="OrthoDB" id="1013563at2"/>
<dbReference type="GO" id="GO:0004527">
    <property type="term" value="F:exonuclease activity"/>
    <property type="evidence" value="ECO:0007669"/>
    <property type="project" value="UniProtKB-ARBA"/>
</dbReference>
<gene>
    <name evidence="2" type="ORF">NCTC12858_00134</name>
</gene>
<dbReference type="AlphaFoldDB" id="A0A2X4PKN8"/>
<protein>
    <submittedName>
        <fullName evidence="2">DNA polymerase III subunit epsilon</fullName>
    </submittedName>
</protein>
<dbReference type="GO" id="GO:0006259">
    <property type="term" value="P:DNA metabolic process"/>
    <property type="evidence" value="ECO:0007669"/>
    <property type="project" value="UniProtKB-ARBA"/>
</dbReference>
<dbReference type="Proteomes" id="UP000249300">
    <property type="component" value="Chromosome 1"/>
</dbReference>
<sequence>MSIWLLLATVAFGSVVGWILSEGRPRDRFGNPIYKPIRVDIDQTRKLRLTAAPEGAKPAVMIIDTETTGLPPEEGGLDPSLKRIAVVQLAWILLDAEGRKIEEHCFLLSQPEEEIPYEAEAIHHISTEQMRTEGESPAEVYGLLLERLEARPLLVAHNAAYHLAVLVRDMQCHACDPSPLLEADSYCTMESGIDAAHIIGAAGQWKYPKLGELFGVLYYGKPRLELKYSNKALADVRMVAAVYKRLTGI</sequence>
<dbReference type="SUPFAM" id="SSF53098">
    <property type="entry name" value="Ribonuclease H-like"/>
    <property type="match status" value="1"/>
</dbReference>
<dbReference type="EMBL" id="LS483447">
    <property type="protein sequence ID" value="SQH72323.1"/>
    <property type="molecule type" value="Genomic_DNA"/>
</dbReference>
<dbReference type="CDD" id="cd06127">
    <property type="entry name" value="DEDDh"/>
    <property type="match status" value="1"/>
</dbReference>
<dbReference type="Pfam" id="PF00929">
    <property type="entry name" value="RNase_T"/>
    <property type="match status" value="1"/>
</dbReference>
<dbReference type="InterPro" id="IPR012337">
    <property type="entry name" value="RNaseH-like_sf"/>
</dbReference>
<evidence type="ECO:0000313" key="3">
    <source>
        <dbReference type="Proteomes" id="UP000249300"/>
    </source>
</evidence>
<keyword evidence="3" id="KW-1185">Reference proteome</keyword>
<dbReference type="RefSeq" id="WP_023939556.1">
    <property type="nucleotide sequence ID" value="NZ_JQJB01000008.1"/>
</dbReference>
<proteinExistence type="predicted"/>
<dbReference type="SMART" id="SM00479">
    <property type="entry name" value="EXOIII"/>
    <property type="match status" value="1"/>
</dbReference>
<dbReference type="GO" id="GO:0003676">
    <property type="term" value="F:nucleic acid binding"/>
    <property type="evidence" value="ECO:0007669"/>
    <property type="project" value="InterPro"/>
</dbReference>